<reference evidence="9" key="1">
    <citation type="journal article" date="2018" name="DNA Res.">
        <title>Multiple hybrid de novo genome assembly of finger millet, an orphan allotetraploid crop.</title>
        <authorList>
            <person name="Hatakeyama M."/>
            <person name="Aluri S."/>
            <person name="Balachadran M.T."/>
            <person name="Sivarajan S.R."/>
            <person name="Patrignani A."/>
            <person name="Gruter S."/>
            <person name="Poveda L."/>
            <person name="Shimizu-Inatsugi R."/>
            <person name="Baeten J."/>
            <person name="Francoijs K.J."/>
            <person name="Nataraja K.N."/>
            <person name="Reddy Y.A.N."/>
            <person name="Phadnis S."/>
            <person name="Ravikumar R.L."/>
            <person name="Schlapbach R."/>
            <person name="Sreeman S.M."/>
            <person name="Shimizu K.K."/>
        </authorList>
    </citation>
    <scope>NUCLEOTIDE SEQUENCE</scope>
</reference>
<organism evidence="9 10">
    <name type="scientific">Eleusine coracana subsp. coracana</name>
    <dbReference type="NCBI Taxonomy" id="191504"/>
    <lineage>
        <taxon>Eukaryota</taxon>
        <taxon>Viridiplantae</taxon>
        <taxon>Streptophyta</taxon>
        <taxon>Embryophyta</taxon>
        <taxon>Tracheophyta</taxon>
        <taxon>Spermatophyta</taxon>
        <taxon>Magnoliopsida</taxon>
        <taxon>Liliopsida</taxon>
        <taxon>Poales</taxon>
        <taxon>Poaceae</taxon>
        <taxon>PACMAD clade</taxon>
        <taxon>Chloridoideae</taxon>
        <taxon>Cynodonteae</taxon>
        <taxon>Eleusininae</taxon>
        <taxon>Eleusine</taxon>
    </lineage>
</organism>
<dbReference type="AlphaFoldDB" id="A0AAV5FDC9"/>
<reference evidence="9" key="2">
    <citation type="submission" date="2021-12" db="EMBL/GenBank/DDBJ databases">
        <title>Resequencing data analysis of finger millet.</title>
        <authorList>
            <person name="Hatakeyama M."/>
            <person name="Aluri S."/>
            <person name="Balachadran M.T."/>
            <person name="Sivarajan S.R."/>
            <person name="Poveda L."/>
            <person name="Shimizu-Inatsugi R."/>
            <person name="Schlapbach R."/>
            <person name="Sreeman S.M."/>
            <person name="Shimizu K.K."/>
        </authorList>
    </citation>
    <scope>NUCLEOTIDE SEQUENCE</scope>
</reference>
<evidence type="ECO:0000313" key="9">
    <source>
        <dbReference type="EMBL" id="GJN32251.1"/>
    </source>
</evidence>
<dbReference type="Pfam" id="PF04434">
    <property type="entry name" value="SWIM"/>
    <property type="match status" value="1"/>
</dbReference>
<dbReference type="PROSITE" id="PS50966">
    <property type="entry name" value="ZF_SWIM"/>
    <property type="match status" value="1"/>
</dbReference>
<evidence type="ECO:0000313" key="10">
    <source>
        <dbReference type="Proteomes" id="UP001054889"/>
    </source>
</evidence>
<keyword evidence="4 6" id="KW-0862">Zinc</keyword>
<dbReference type="PANTHER" id="PTHR31669">
    <property type="entry name" value="PROTEIN FAR1-RELATED SEQUENCE 10-RELATED"/>
    <property type="match status" value="1"/>
</dbReference>
<proteinExistence type="inferred from homology"/>
<keyword evidence="3 5" id="KW-0863">Zinc-finger</keyword>
<evidence type="ECO:0000259" key="8">
    <source>
        <dbReference type="PROSITE" id="PS50966"/>
    </source>
</evidence>
<keyword evidence="2 6" id="KW-0479">Metal-binding</keyword>
<feature type="domain" description="SWIM-type" evidence="8">
    <location>
        <begin position="4"/>
        <end position="42"/>
    </location>
</feature>
<dbReference type="SMART" id="SM00575">
    <property type="entry name" value="ZnF_PMZ"/>
    <property type="match status" value="1"/>
</dbReference>
<evidence type="ECO:0000256" key="6">
    <source>
        <dbReference type="RuleBase" id="RU367018"/>
    </source>
</evidence>
<sequence length="272" mass="30824">MIASELIVLFSQEECDISCECRHFEFRGILCSHILSVLPLVEITKVPSKYILQRWRKDLKRKHTFIKCSYDDSLDTPMVKRYDNLCKSFSEVAENGAESDTLYSLVMDGLKELKIKVNAHHGSHEVQEHQQTSNNQDMMSEQSKLVLSPLAVPRRGRPPSLRKKSIFDLKKARIKKQQKSKSGPQSESRRKKNLSSNLKDAQIINIDSSTTIEGNLDHSYCGAYEAGSSGSMVKKFQELPSDQPAQPCVMRSYIDLLQGQGDLMELLSQSLN</sequence>
<keyword evidence="10" id="KW-1185">Reference proteome</keyword>
<name>A0AAV5FDC9_ELECO</name>
<dbReference type="InterPro" id="IPR007527">
    <property type="entry name" value="Znf_SWIM"/>
</dbReference>
<evidence type="ECO:0000256" key="2">
    <source>
        <dbReference type="ARBA" id="ARBA00022723"/>
    </source>
</evidence>
<dbReference type="PANTHER" id="PTHR31669:SF283">
    <property type="entry name" value="PROTEIN FAR1-RELATED SEQUENCE"/>
    <property type="match status" value="1"/>
</dbReference>
<dbReference type="Proteomes" id="UP001054889">
    <property type="component" value="Unassembled WGS sequence"/>
</dbReference>
<accession>A0AAV5FDC9</accession>
<evidence type="ECO:0000256" key="5">
    <source>
        <dbReference type="PROSITE-ProRule" id="PRU00325"/>
    </source>
</evidence>
<dbReference type="GO" id="GO:0008270">
    <property type="term" value="F:zinc ion binding"/>
    <property type="evidence" value="ECO:0007669"/>
    <property type="project" value="UniProtKB-UniRule"/>
</dbReference>
<dbReference type="InterPro" id="IPR031052">
    <property type="entry name" value="FHY3/FAR1"/>
</dbReference>
<feature type="region of interest" description="Disordered" evidence="7">
    <location>
        <begin position="121"/>
        <end position="199"/>
    </location>
</feature>
<feature type="compositionally biased region" description="Basic residues" evidence="7">
    <location>
        <begin position="154"/>
        <end position="164"/>
    </location>
</feature>
<evidence type="ECO:0000256" key="3">
    <source>
        <dbReference type="ARBA" id="ARBA00022771"/>
    </source>
</evidence>
<dbReference type="GO" id="GO:0005634">
    <property type="term" value="C:nucleus"/>
    <property type="evidence" value="ECO:0007669"/>
    <property type="project" value="UniProtKB-SubCell"/>
</dbReference>
<gene>
    <name evidence="9" type="primary">gb20742</name>
    <name evidence="9" type="ORF">PR202_gb20742</name>
</gene>
<feature type="compositionally biased region" description="Polar residues" evidence="7">
    <location>
        <begin position="129"/>
        <end position="145"/>
    </location>
</feature>
<dbReference type="InterPro" id="IPR006564">
    <property type="entry name" value="Znf_PMZ"/>
</dbReference>
<comment type="subcellular location">
    <subcellularLocation>
        <location evidence="6">Nucleus</location>
    </subcellularLocation>
</comment>
<dbReference type="EMBL" id="BQKI01000084">
    <property type="protein sequence ID" value="GJN32251.1"/>
    <property type="molecule type" value="Genomic_DNA"/>
</dbReference>
<evidence type="ECO:0000256" key="1">
    <source>
        <dbReference type="ARBA" id="ARBA00005889"/>
    </source>
</evidence>
<evidence type="ECO:0000256" key="7">
    <source>
        <dbReference type="SAM" id="MobiDB-lite"/>
    </source>
</evidence>
<dbReference type="GO" id="GO:0006355">
    <property type="term" value="P:regulation of DNA-templated transcription"/>
    <property type="evidence" value="ECO:0007669"/>
    <property type="project" value="UniProtKB-UniRule"/>
</dbReference>
<keyword evidence="6" id="KW-0539">Nucleus</keyword>
<evidence type="ECO:0000256" key="4">
    <source>
        <dbReference type="ARBA" id="ARBA00022833"/>
    </source>
</evidence>
<protein>
    <recommendedName>
        <fullName evidence="6">Protein FAR1-RELATED SEQUENCE</fullName>
    </recommendedName>
</protein>
<comment type="similarity">
    <text evidence="1 6">Belongs to the FHY3/FAR1 family.</text>
</comment>
<comment type="caution">
    <text evidence="9">The sequence shown here is derived from an EMBL/GenBank/DDBJ whole genome shotgun (WGS) entry which is preliminary data.</text>
</comment>
<comment type="function">
    <text evidence="6">Putative transcription activator involved in regulating light control of development.</text>
</comment>